<feature type="transmembrane region" description="Helical" evidence="16">
    <location>
        <begin position="389"/>
        <end position="409"/>
    </location>
</feature>
<keyword evidence="6 16" id="KW-0679">Respiratory chain</keyword>
<feature type="transmembrane region" description="Helical" evidence="16">
    <location>
        <begin position="248"/>
        <end position="269"/>
    </location>
</feature>
<protein>
    <recommendedName>
        <fullName evidence="4 16">NADH-ubiquinone oxidoreductase chain 4</fullName>
        <ecNumber evidence="3 16">7.1.1.2</ecNumber>
    </recommendedName>
</protein>
<dbReference type="GO" id="GO:0003954">
    <property type="term" value="F:NADH dehydrogenase activity"/>
    <property type="evidence" value="ECO:0007669"/>
    <property type="project" value="TreeGrafter"/>
</dbReference>
<dbReference type="PANTHER" id="PTHR43507">
    <property type="entry name" value="NADH-UBIQUINONE OXIDOREDUCTASE CHAIN 4"/>
    <property type="match status" value="1"/>
</dbReference>
<keyword evidence="7 16" id="KW-0812">Transmembrane</keyword>
<evidence type="ECO:0000259" key="17">
    <source>
        <dbReference type="Pfam" id="PF00361"/>
    </source>
</evidence>
<dbReference type="PANTHER" id="PTHR43507:SF20">
    <property type="entry name" value="NADH-UBIQUINONE OXIDOREDUCTASE CHAIN 4"/>
    <property type="match status" value="1"/>
</dbReference>
<dbReference type="GO" id="GO:0031966">
    <property type="term" value="C:mitochondrial membrane"/>
    <property type="evidence" value="ECO:0007669"/>
    <property type="project" value="UniProtKB-SubCell"/>
</dbReference>
<keyword evidence="5 16" id="KW-0813">Transport</keyword>
<evidence type="ECO:0000256" key="14">
    <source>
        <dbReference type="ARBA" id="ARBA00023136"/>
    </source>
</evidence>
<evidence type="ECO:0000256" key="16">
    <source>
        <dbReference type="RuleBase" id="RU003297"/>
    </source>
</evidence>
<feature type="transmembrane region" description="Helical" evidence="16">
    <location>
        <begin position="41"/>
        <end position="60"/>
    </location>
</feature>
<evidence type="ECO:0000256" key="13">
    <source>
        <dbReference type="ARBA" id="ARBA00023128"/>
    </source>
</evidence>
<evidence type="ECO:0000313" key="18">
    <source>
        <dbReference type="EMBL" id="ASL24592.1"/>
    </source>
</evidence>
<feature type="domain" description="NADH:quinone oxidoreductase/Mrp antiporter transmembrane" evidence="17">
    <location>
        <begin position="88"/>
        <end position="353"/>
    </location>
</feature>
<dbReference type="AlphaFoldDB" id="A0A343ESQ6"/>
<feature type="transmembrane region" description="Helical" evidence="16">
    <location>
        <begin position="350"/>
        <end position="377"/>
    </location>
</feature>
<comment type="catalytic activity">
    <reaction evidence="15 16">
        <text>a ubiquinone + NADH + 5 H(+)(in) = a ubiquinol + NAD(+) + 4 H(+)(out)</text>
        <dbReference type="Rhea" id="RHEA:29091"/>
        <dbReference type="Rhea" id="RHEA-COMP:9565"/>
        <dbReference type="Rhea" id="RHEA-COMP:9566"/>
        <dbReference type="ChEBI" id="CHEBI:15378"/>
        <dbReference type="ChEBI" id="CHEBI:16389"/>
        <dbReference type="ChEBI" id="CHEBI:17976"/>
        <dbReference type="ChEBI" id="CHEBI:57540"/>
        <dbReference type="ChEBI" id="CHEBI:57945"/>
        <dbReference type="EC" id="7.1.1.2"/>
    </reaction>
</comment>
<feature type="transmembrane region" description="Helical" evidence="16">
    <location>
        <begin position="89"/>
        <end position="107"/>
    </location>
</feature>
<comment type="function">
    <text evidence="16">Core subunit of the mitochondrial membrane respiratory chain NADH dehydrogenase (Complex I) which catalyzes electron transfer from NADH through the respiratory chain, using ubiquinone as an electron acceptor. Essential for the catalytic activity and assembly of complex I.</text>
</comment>
<gene>
    <name evidence="18" type="primary">nad4</name>
</gene>
<reference evidence="18" key="1">
    <citation type="journal article" date="2017" name="Parasit. Vectors">
        <title>The complete mitochondrial DNA of three monozoic tapeworms in the Caryophyllidea: a mitogenomic perspective on the phylogeny of eucestodes.</title>
        <authorList>
            <person name="Li W.X."/>
            <person name="Zhang D."/>
            <person name="Boyce K."/>
            <person name="Xi B.W."/>
            <person name="Zou H."/>
            <person name="Wu S.G."/>
            <person name="Li M."/>
            <person name="Wang G.T."/>
        </authorList>
    </citation>
    <scope>NUCLEOTIDE SEQUENCE</scope>
</reference>
<evidence type="ECO:0000256" key="2">
    <source>
        <dbReference type="ARBA" id="ARBA00009025"/>
    </source>
</evidence>
<name>A0A343ESQ6_9CEST</name>
<dbReference type="EMBL" id="KY486752">
    <property type="protein sequence ID" value="ASL24592.1"/>
    <property type="molecule type" value="Genomic_DNA"/>
</dbReference>
<feature type="transmembrane region" description="Helical" evidence="16">
    <location>
        <begin position="119"/>
        <end position="140"/>
    </location>
</feature>
<keyword evidence="12 16" id="KW-0830">Ubiquinone</keyword>
<evidence type="ECO:0000256" key="10">
    <source>
        <dbReference type="ARBA" id="ARBA00022989"/>
    </source>
</evidence>
<dbReference type="GO" id="GO:0042773">
    <property type="term" value="P:ATP synthesis coupled electron transport"/>
    <property type="evidence" value="ECO:0007669"/>
    <property type="project" value="InterPro"/>
</dbReference>
<keyword evidence="13 16" id="KW-0496">Mitochondrion</keyword>
<sequence>MSNWWIYGCCWCLSLLFIAVSVVLYSVCSVNWLGLLVFDGVSFYLSVLVFLLGCCSIVFNLSSVSRVSVWMLVLSLFFSVACFHVNHSVLFWCFYELAMLPLLYLLFRDSPYSERFVAGWYFSGYLLLTSLPLILVLSYMSFVGQTPVISQWGFAGSHYWVLVLLGAIFFTKVPLCPFHTWLPIVHAEATSIVSTCLSGYIMKLGVLGVFRFVAPAMGATCGGYLTVCCVAGLMFLLAAAVELDGKRWLAVLSLSHIVIPFLGFFVCGWDNPHIIFFYSLGHGVAAGLVFGLLWVLYNQTNTRNWVLVKGGVNGRLSVLLVVFGLLTLSSFPPTIQFFSEVSLLTTSVGVVFYSCFWYLYLFVGGLVPLALCGLLLIRTETVEDQSLSWHGFGVYLLVYIVWVSGGVFFL</sequence>
<evidence type="ECO:0000256" key="6">
    <source>
        <dbReference type="ARBA" id="ARBA00022660"/>
    </source>
</evidence>
<evidence type="ECO:0000256" key="8">
    <source>
        <dbReference type="ARBA" id="ARBA00022967"/>
    </source>
</evidence>
<keyword evidence="11 16" id="KW-0520">NAD</keyword>
<dbReference type="InterPro" id="IPR001750">
    <property type="entry name" value="ND/Mrp_TM"/>
</dbReference>
<feature type="transmembrane region" description="Helical" evidence="16">
    <location>
        <begin position="67"/>
        <end position="83"/>
    </location>
</feature>
<evidence type="ECO:0000256" key="5">
    <source>
        <dbReference type="ARBA" id="ARBA00022448"/>
    </source>
</evidence>
<accession>A0A343ESQ6</accession>
<geneLocation type="mitochondrion" evidence="18"/>
<feature type="transmembrane region" description="Helical" evidence="16">
    <location>
        <begin position="275"/>
        <end position="297"/>
    </location>
</feature>
<proteinExistence type="inferred from homology"/>
<organism evidence="18">
    <name type="scientific">Breviscolex orientalis</name>
    <dbReference type="NCBI Taxonomy" id="137570"/>
    <lineage>
        <taxon>Eukaryota</taxon>
        <taxon>Metazoa</taxon>
        <taxon>Spiralia</taxon>
        <taxon>Lophotrochozoa</taxon>
        <taxon>Platyhelminthes</taxon>
        <taxon>Cestoda</taxon>
        <taxon>Eucestoda</taxon>
        <taxon>Caryophyllidea</taxon>
        <taxon>Capingentidae</taxon>
        <taxon>Breviscolex</taxon>
    </lineage>
</organism>
<comment type="subcellular location">
    <subcellularLocation>
        <location evidence="1 16">Mitochondrion membrane</location>
        <topology evidence="1 16">Multi-pass membrane protein</topology>
    </subcellularLocation>
</comment>
<dbReference type="PRINTS" id="PR01437">
    <property type="entry name" value="NUOXDRDTASE4"/>
</dbReference>
<evidence type="ECO:0000256" key="12">
    <source>
        <dbReference type="ARBA" id="ARBA00023075"/>
    </source>
</evidence>
<evidence type="ECO:0000256" key="7">
    <source>
        <dbReference type="ARBA" id="ARBA00022692"/>
    </source>
</evidence>
<evidence type="ECO:0000256" key="1">
    <source>
        <dbReference type="ARBA" id="ARBA00004225"/>
    </source>
</evidence>
<evidence type="ECO:0000256" key="9">
    <source>
        <dbReference type="ARBA" id="ARBA00022982"/>
    </source>
</evidence>
<dbReference type="GO" id="GO:0008137">
    <property type="term" value="F:NADH dehydrogenase (ubiquinone) activity"/>
    <property type="evidence" value="ECO:0007669"/>
    <property type="project" value="UniProtKB-UniRule"/>
</dbReference>
<comment type="similarity">
    <text evidence="2 16">Belongs to the complex I subunit 4 family.</text>
</comment>
<feature type="transmembrane region" description="Helical" evidence="16">
    <location>
        <begin position="222"/>
        <end position="241"/>
    </location>
</feature>
<dbReference type="GO" id="GO:0048039">
    <property type="term" value="F:ubiquinone binding"/>
    <property type="evidence" value="ECO:0007669"/>
    <property type="project" value="TreeGrafter"/>
</dbReference>
<keyword evidence="14 16" id="KW-0472">Membrane</keyword>
<keyword evidence="8" id="KW-1278">Translocase</keyword>
<evidence type="ECO:0000256" key="3">
    <source>
        <dbReference type="ARBA" id="ARBA00012944"/>
    </source>
</evidence>
<keyword evidence="9 16" id="KW-0249">Electron transport</keyword>
<evidence type="ECO:0000256" key="4">
    <source>
        <dbReference type="ARBA" id="ARBA00021006"/>
    </source>
</evidence>
<evidence type="ECO:0000256" key="15">
    <source>
        <dbReference type="ARBA" id="ARBA00049551"/>
    </source>
</evidence>
<dbReference type="EC" id="7.1.1.2" evidence="3 16"/>
<dbReference type="InterPro" id="IPR003918">
    <property type="entry name" value="NADH_UbQ_OxRdtase"/>
</dbReference>
<dbReference type="GO" id="GO:0015990">
    <property type="term" value="P:electron transport coupled proton transport"/>
    <property type="evidence" value="ECO:0007669"/>
    <property type="project" value="TreeGrafter"/>
</dbReference>
<keyword evidence="10 16" id="KW-1133">Transmembrane helix</keyword>
<feature type="transmembrane region" description="Helical" evidence="16">
    <location>
        <begin position="152"/>
        <end position="170"/>
    </location>
</feature>
<feature type="transmembrane region" description="Helical" evidence="16">
    <location>
        <begin position="12"/>
        <end position="35"/>
    </location>
</feature>
<feature type="transmembrane region" description="Helical" evidence="16">
    <location>
        <begin position="318"/>
        <end position="338"/>
    </location>
</feature>
<evidence type="ECO:0000256" key="11">
    <source>
        <dbReference type="ARBA" id="ARBA00023027"/>
    </source>
</evidence>
<dbReference type="Pfam" id="PF00361">
    <property type="entry name" value="Proton_antipo_M"/>
    <property type="match status" value="1"/>
</dbReference>